<dbReference type="Pfam" id="PF24793">
    <property type="entry name" value="GINT1_N"/>
    <property type="match status" value="1"/>
</dbReference>
<evidence type="ECO:0000259" key="2">
    <source>
        <dbReference type="Pfam" id="PF24793"/>
    </source>
</evidence>
<dbReference type="InterPro" id="IPR056442">
    <property type="entry name" value="GINT1_N"/>
</dbReference>
<dbReference type="EMBL" id="BMYF01000001">
    <property type="protein sequence ID" value="GHB23759.1"/>
    <property type="molecule type" value="Genomic_DNA"/>
</dbReference>
<name>A0A8J3CVI5_9BACT</name>
<dbReference type="AlphaFoldDB" id="A0A8J3CVI5"/>
<dbReference type="SUPFAM" id="SSF53328">
    <property type="entry name" value="Formyltransferase"/>
    <property type="match status" value="1"/>
</dbReference>
<proteinExistence type="predicted"/>
<dbReference type="InterPro" id="IPR036477">
    <property type="entry name" value="Formyl_transf_N_sf"/>
</dbReference>
<keyword evidence="4" id="KW-1185">Reference proteome</keyword>
<dbReference type="InterPro" id="IPR002376">
    <property type="entry name" value="Formyl_transf_N"/>
</dbReference>
<dbReference type="SUPFAM" id="SSF75005">
    <property type="entry name" value="Arabinanase/levansucrase/invertase"/>
    <property type="match status" value="1"/>
</dbReference>
<dbReference type="Gene3D" id="3.40.50.170">
    <property type="entry name" value="Formyl transferase, N-terminal domain"/>
    <property type="match status" value="1"/>
</dbReference>
<reference evidence="3" key="2">
    <citation type="submission" date="2020-09" db="EMBL/GenBank/DDBJ databases">
        <authorList>
            <person name="Sun Q."/>
            <person name="Kim S."/>
        </authorList>
    </citation>
    <scope>NUCLEOTIDE SEQUENCE</scope>
    <source>
        <strain evidence="3">KCTC 23224</strain>
    </source>
</reference>
<dbReference type="Proteomes" id="UP000642809">
    <property type="component" value="Unassembled WGS sequence"/>
</dbReference>
<protein>
    <recommendedName>
        <fullName evidence="5">Methionyl-tRNA formyltransferase</fullName>
    </recommendedName>
</protein>
<evidence type="ECO:0000259" key="1">
    <source>
        <dbReference type="Pfam" id="PF00551"/>
    </source>
</evidence>
<feature type="domain" description="Formyl transferase N-terminal" evidence="1">
    <location>
        <begin position="92"/>
        <end position="187"/>
    </location>
</feature>
<feature type="domain" description="Glucosamine inositolphosphorylceramide transferase 1 N-terminal" evidence="2">
    <location>
        <begin position="284"/>
        <end position="501"/>
    </location>
</feature>
<organism evidence="3 4">
    <name type="scientific">Mongoliitalea lutea</name>
    <dbReference type="NCBI Taxonomy" id="849756"/>
    <lineage>
        <taxon>Bacteria</taxon>
        <taxon>Pseudomonadati</taxon>
        <taxon>Bacteroidota</taxon>
        <taxon>Cytophagia</taxon>
        <taxon>Cytophagales</taxon>
        <taxon>Cyclobacteriaceae</taxon>
        <taxon>Mongoliitalea</taxon>
    </lineage>
</organism>
<dbReference type="InterPro" id="IPR023296">
    <property type="entry name" value="Glyco_hydro_beta-prop_sf"/>
</dbReference>
<gene>
    <name evidence="3" type="ORF">GCM10008106_00430</name>
</gene>
<sequence>MAMYRIGIMVDQLHLQAWQLNCVQELQLSGLARIEVIILNQHPLSSKKSSNFLYKLYRKVDRFLFKPAQDAFKKQFIYSLLEKTTPVIPVQPIQSKYRDAFSSENLNEIASFHLDIILRFGFRILSGPILALPRLGIWSFHHGNPRYYRGGPPAFWEVMEKQASTGVVLMRLSEALDQGEILYESLTQTDPLSVERNAQKLFWVSSFFPVRVLKRFALDPLVVPASSPIAPPAPLKRNPSNWQMLALLTKHLWNTIDRKFDEWKLPAHWEVGSANVEIIQISGNTVIPPKSFLKNPFPNTYLADPFPVKEGKTTWIFAECYDKKSAKGSIVVLDGNGLGHRVLEESWHVSYPFIFSVNDTFFMVPESSQVGKLYLYEAIKFPFHWERKSILLAIEGYDPTIYKNEKGFWLFVNQKSHELSSPFDELHLYFSPTLTQAHWEPSPLNPIVSDVRKARPAGNIFNWGDQLIRPAQDSELRYGHRIRLMEITNLSLTHYQEQEIGRVEADAPALGIHTLNFQEETAWVDFYFRK</sequence>
<evidence type="ECO:0008006" key="5">
    <source>
        <dbReference type="Google" id="ProtNLM"/>
    </source>
</evidence>
<reference evidence="3" key="1">
    <citation type="journal article" date="2014" name="Int. J. Syst. Evol. Microbiol.">
        <title>Complete genome sequence of Corynebacterium casei LMG S-19264T (=DSM 44701T), isolated from a smear-ripened cheese.</title>
        <authorList>
            <consortium name="US DOE Joint Genome Institute (JGI-PGF)"/>
            <person name="Walter F."/>
            <person name="Albersmeier A."/>
            <person name="Kalinowski J."/>
            <person name="Ruckert C."/>
        </authorList>
    </citation>
    <scope>NUCLEOTIDE SEQUENCE</scope>
    <source>
        <strain evidence="3">KCTC 23224</strain>
    </source>
</reference>
<dbReference type="RefSeq" id="WP_189578236.1">
    <property type="nucleotide sequence ID" value="NZ_BMYF01000001.1"/>
</dbReference>
<evidence type="ECO:0000313" key="3">
    <source>
        <dbReference type="EMBL" id="GHB23759.1"/>
    </source>
</evidence>
<accession>A0A8J3CVI5</accession>
<evidence type="ECO:0000313" key="4">
    <source>
        <dbReference type="Proteomes" id="UP000642809"/>
    </source>
</evidence>
<dbReference type="Pfam" id="PF00551">
    <property type="entry name" value="Formyl_trans_N"/>
    <property type="match status" value="1"/>
</dbReference>
<comment type="caution">
    <text evidence="3">The sequence shown here is derived from an EMBL/GenBank/DDBJ whole genome shotgun (WGS) entry which is preliminary data.</text>
</comment>